<dbReference type="GO" id="GO:0003677">
    <property type="term" value="F:DNA binding"/>
    <property type="evidence" value="ECO:0007669"/>
    <property type="project" value="InterPro"/>
</dbReference>
<proteinExistence type="predicted"/>
<dbReference type="Pfam" id="PF01807">
    <property type="entry name" value="Zn_ribbon_DnaG"/>
    <property type="match status" value="1"/>
</dbReference>
<sequence length="169" mass="19487">MTDYHSIKQRAKEMGIPLEEALVKRKHFLQEEIRHWTNIIQAAKKDAPFGSLEQKLDETHIDEAIKELKRLEWECTKLNPEWIDNQGGVNRETIAQAKAVPINTLLPYPVTHNMTKCPFHEKGKSDSTMTTKNNFAWCFHCNLGWDTISLVMELHGKTFREAVLDLSGT</sequence>
<dbReference type="InterPro" id="IPR002694">
    <property type="entry name" value="Znf_CHC2"/>
</dbReference>
<comment type="caution">
    <text evidence="2">The sequence shown here is derived from an EMBL/GenBank/DDBJ whole genome shotgun (WGS) entry which is preliminary data.</text>
</comment>
<name>X0Z709_9ZZZZ</name>
<dbReference type="AlphaFoldDB" id="X0Z709"/>
<dbReference type="SMART" id="SM00400">
    <property type="entry name" value="ZnF_CHCC"/>
    <property type="match status" value="1"/>
</dbReference>
<accession>X0Z709</accession>
<gene>
    <name evidence="2" type="ORF">S01H4_16680</name>
</gene>
<dbReference type="Gene3D" id="3.90.580.10">
    <property type="entry name" value="Zinc finger, CHC2-type domain"/>
    <property type="match status" value="1"/>
</dbReference>
<dbReference type="SUPFAM" id="SSF57783">
    <property type="entry name" value="Zinc beta-ribbon"/>
    <property type="match status" value="1"/>
</dbReference>
<feature type="domain" description="Zinc finger CHC2-type" evidence="1">
    <location>
        <begin position="113"/>
        <end position="167"/>
    </location>
</feature>
<reference evidence="2" key="1">
    <citation type="journal article" date="2014" name="Front. Microbiol.">
        <title>High frequency of phylogenetically diverse reductive dehalogenase-homologous genes in deep subseafloor sedimentary metagenomes.</title>
        <authorList>
            <person name="Kawai M."/>
            <person name="Futagami T."/>
            <person name="Toyoda A."/>
            <person name="Takaki Y."/>
            <person name="Nishi S."/>
            <person name="Hori S."/>
            <person name="Arai W."/>
            <person name="Tsubouchi T."/>
            <person name="Morono Y."/>
            <person name="Uchiyama I."/>
            <person name="Ito T."/>
            <person name="Fujiyama A."/>
            <person name="Inagaki F."/>
            <person name="Takami H."/>
        </authorList>
    </citation>
    <scope>NUCLEOTIDE SEQUENCE</scope>
    <source>
        <strain evidence="2">Expedition CK06-06</strain>
    </source>
</reference>
<evidence type="ECO:0000259" key="1">
    <source>
        <dbReference type="SMART" id="SM00400"/>
    </source>
</evidence>
<dbReference type="GO" id="GO:0003899">
    <property type="term" value="F:DNA-directed RNA polymerase activity"/>
    <property type="evidence" value="ECO:0007669"/>
    <property type="project" value="InterPro"/>
</dbReference>
<dbReference type="EMBL" id="BART01007317">
    <property type="protein sequence ID" value="GAG56163.1"/>
    <property type="molecule type" value="Genomic_DNA"/>
</dbReference>
<protein>
    <recommendedName>
        <fullName evidence="1">Zinc finger CHC2-type domain-containing protein</fullName>
    </recommendedName>
</protein>
<dbReference type="GO" id="GO:0006260">
    <property type="term" value="P:DNA replication"/>
    <property type="evidence" value="ECO:0007669"/>
    <property type="project" value="InterPro"/>
</dbReference>
<dbReference type="InterPro" id="IPR036977">
    <property type="entry name" value="DNA_primase_Znf_CHC2"/>
</dbReference>
<organism evidence="2">
    <name type="scientific">marine sediment metagenome</name>
    <dbReference type="NCBI Taxonomy" id="412755"/>
    <lineage>
        <taxon>unclassified sequences</taxon>
        <taxon>metagenomes</taxon>
        <taxon>ecological metagenomes</taxon>
    </lineage>
</organism>
<dbReference type="GO" id="GO:0008270">
    <property type="term" value="F:zinc ion binding"/>
    <property type="evidence" value="ECO:0007669"/>
    <property type="project" value="InterPro"/>
</dbReference>
<evidence type="ECO:0000313" key="2">
    <source>
        <dbReference type="EMBL" id="GAG56163.1"/>
    </source>
</evidence>